<dbReference type="Proteomes" id="UP000235701">
    <property type="component" value="Unassembled WGS sequence"/>
</dbReference>
<organism evidence="2 3">
    <name type="scientific">Aerococcus viridans</name>
    <dbReference type="NCBI Taxonomy" id="1377"/>
    <lineage>
        <taxon>Bacteria</taxon>
        <taxon>Bacillati</taxon>
        <taxon>Bacillota</taxon>
        <taxon>Bacilli</taxon>
        <taxon>Lactobacillales</taxon>
        <taxon>Aerococcaceae</taxon>
        <taxon>Aerococcus</taxon>
    </lineage>
</organism>
<dbReference type="AlphaFoldDB" id="A0A2N6UEY4"/>
<feature type="compositionally biased region" description="Low complexity" evidence="1">
    <location>
        <begin position="149"/>
        <end position="161"/>
    </location>
</feature>
<proteinExistence type="predicted"/>
<name>A0A2N6UEY4_9LACT</name>
<dbReference type="RefSeq" id="WP_070469002.1">
    <property type="nucleotide sequence ID" value="NZ_PNHQ01000005.1"/>
</dbReference>
<evidence type="ECO:0000313" key="3">
    <source>
        <dbReference type="Proteomes" id="UP000235701"/>
    </source>
</evidence>
<feature type="compositionally biased region" description="Polar residues" evidence="1">
    <location>
        <begin position="172"/>
        <end position="185"/>
    </location>
</feature>
<protein>
    <submittedName>
        <fullName evidence="2">DUF1027 domain-containing protein</fullName>
    </submittedName>
</protein>
<dbReference type="Gene3D" id="3.50.4.20">
    <property type="match status" value="1"/>
</dbReference>
<feature type="region of interest" description="Disordered" evidence="1">
    <location>
        <begin position="139"/>
        <end position="237"/>
    </location>
</feature>
<keyword evidence="3" id="KW-1185">Reference proteome</keyword>
<sequence length="237" mass="27633">MLSRKRQEELKEQRANLNYPIAKIERINPETLRINGQTFVVIDNYREALDIEAIADRYMDILDVYDFVVGDWSYEQLRLKGFFANDAKIGSLEQKIKHLPDYLLEYASFGAAYFVIAHERTPEEIQKRNEEYWAQQKSLNHESMRNRQSKNQQNRSSSKKSYQGKKGDNRQKSVGSNQYKTQQKGSNKKHAAYKGPTFSISQNKQTLKSGQSQKSVKKKIVTKRQHSFSIKEKGEKS</sequence>
<comment type="caution">
    <text evidence="2">The sequence shown here is derived from an EMBL/GenBank/DDBJ whole genome shotgun (WGS) entry which is preliminary data.</text>
</comment>
<dbReference type="InterPro" id="IPR038141">
    <property type="entry name" value="YutD-like_sf"/>
</dbReference>
<dbReference type="PIRSF" id="PIRSF012565">
    <property type="entry name" value="DUF1027"/>
    <property type="match status" value="1"/>
</dbReference>
<gene>
    <name evidence="2" type="ORF">CJ191_02835</name>
</gene>
<evidence type="ECO:0000313" key="2">
    <source>
        <dbReference type="EMBL" id="PMC80094.1"/>
    </source>
</evidence>
<dbReference type="OrthoDB" id="1650379at2"/>
<evidence type="ECO:0000256" key="1">
    <source>
        <dbReference type="SAM" id="MobiDB-lite"/>
    </source>
</evidence>
<feature type="compositionally biased region" description="Polar residues" evidence="1">
    <location>
        <begin position="198"/>
        <end position="207"/>
    </location>
</feature>
<dbReference type="EMBL" id="PNHQ01000005">
    <property type="protein sequence ID" value="PMC80094.1"/>
    <property type="molecule type" value="Genomic_DNA"/>
</dbReference>
<feature type="compositionally biased region" description="Basic residues" evidence="1">
    <location>
        <begin position="215"/>
        <end position="226"/>
    </location>
</feature>
<dbReference type="InterPro" id="IPR009370">
    <property type="entry name" value="YutD-like"/>
</dbReference>
<dbReference type="Pfam" id="PF06265">
    <property type="entry name" value="YutD-like"/>
    <property type="match status" value="1"/>
</dbReference>
<accession>A0A2N6UEY4</accession>
<reference evidence="2 3" key="1">
    <citation type="submission" date="2017-09" db="EMBL/GenBank/DDBJ databases">
        <title>Bacterial strain isolated from the female urinary microbiota.</title>
        <authorList>
            <person name="Thomas-White K."/>
            <person name="Kumar N."/>
            <person name="Forster S."/>
            <person name="Putonti C."/>
            <person name="Lawley T."/>
            <person name="Wolfe A.J."/>
        </authorList>
    </citation>
    <scope>NUCLEOTIDE SEQUENCE [LARGE SCALE GENOMIC DNA]</scope>
    <source>
        <strain evidence="2 3">UMB0240</strain>
    </source>
</reference>